<evidence type="ECO:0000256" key="5">
    <source>
        <dbReference type="ARBA" id="ARBA00023136"/>
    </source>
</evidence>
<evidence type="ECO:0000256" key="1">
    <source>
        <dbReference type="ARBA" id="ARBA00004141"/>
    </source>
</evidence>
<keyword evidence="2" id="KW-0813">Transport</keyword>
<evidence type="ECO:0000256" key="3">
    <source>
        <dbReference type="ARBA" id="ARBA00022692"/>
    </source>
</evidence>
<dbReference type="PANTHER" id="PTHR45649:SF26">
    <property type="entry name" value="OS04G0435100 PROTEIN"/>
    <property type="match status" value="1"/>
</dbReference>
<protein>
    <submittedName>
        <fullName evidence="7">Amino acid permease</fullName>
    </submittedName>
</protein>
<dbReference type="EMBL" id="SWDV01000005">
    <property type="protein sequence ID" value="TLX79500.1"/>
    <property type="molecule type" value="Genomic_DNA"/>
</dbReference>
<dbReference type="GO" id="GO:0016020">
    <property type="term" value="C:membrane"/>
    <property type="evidence" value="ECO:0007669"/>
    <property type="project" value="UniProtKB-SubCell"/>
</dbReference>
<feature type="transmembrane region" description="Helical" evidence="6">
    <location>
        <begin position="147"/>
        <end position="167"/>
    </location>
</feature>
<dbReference type="InterPro" id="IPR002293">
    <property type="entry name" value="AA/rel_permease1"/>
</dbReference>
<dbReference type="PANTHER" id="PTHR45649">
    <property type="entry name" value="AMINO-ACID PERMEASE BAT1"/>
    <property type="match status" value="1"/>
</dbReference>
<evidence type="ECO:0000313" key="7">
    <source>
        <dbReference type="EMBL" id="TLX79500.1"/>
    </source>
</evidence>
<feature type="transmembrane region" description="Helical" evidence="6">
    <location>
        <begin position="218"/>
        <end position="238"/>
    </location>
</feature>
<accession>A0A5R9R917</accession>
<dbReference type="OrthoDB" id="7281735at2"/>
<gene>
    <name evidence="7" type="ORF">FAS41_07445</name>
</gene>
<dbReference type="GO" id="GO:0022857">
    <property type="term" value="F:transmembrane transporter activity"/>
    <property type="evidence" value="ECO:0007669"/>
    <property type="project" value="InterPro"/>
</dbReference>
<keyword evidence="4 6" id="KW-1133">Transmembrane helix</keyword>
<feature type="transmembrane region" description="Helical" evidence="6">
    <location>
        <begin position="360"/>
        <end position="380"/>
    </location>
</feature>
<organism evidence="7 8">
    <name type="scientific">Pseudomonas nicosulfuronedens</name>
    <dbReference type="NCBI Taxonomy" id="2571105"/>
    <lineage>
        <taxon>Bacteria</taxon>
        <taxon>Pseudomonadati</taxon>
        <taxon>Pseudomonadota</taxon>
        <taxon>Gammaproteobacteria</taxon>
        <taxon>Pseudomonadales</taxon>
        <taxon>Pseudomonadaceae</taxon>
        <taxon>Pseudomonas</taxon>
    </lineage>
</organism>
<feature type="transmembrane region" description="Helical" evidence="6">
    <location>
        <begin position="174"/>
        <end position="198"/>
    </location>
</feature>
<feature type="transmembrane region" description="Helical" evidence="6">
    <location>
        <begin position="386"/>
        <end position="407"/>
    </location>
</feature>
<keyword evidence="5 6" id="KW-0472">Membrane</keyword>
<dbReference type="Gene3D" id="1.20.1740.10">
    <property type="entry name" value="Amino acid/polyamine transporter I"/>
    <property type="match status" value="1"/>
</dbReference>
<feature type="transmembrane region" description="Helical" evidence="6">
    <location>
        <begin position="66"/>
        <end position="85"/>
    </location>
</feature>
<dbReference type="PIRSF" id="PIRSF006060">
    <property type="entry name" value="AA_transporter"/>
    <property type="match status" value="1"/>
</dbReference>
<dbReference type="Proteomes" id="UP000306635">
    <property type="component" value="Unassembled WGS sequence"/>
</dbReference>
<keyword evidence="8" id="KW-1185">Reference proteome</keyword>
<dbReference type="AlphaFoldDB" id="A0A5R9R917"/>
<reference evidence="7 8" key="1">
    <citation type="submission" date="2019-04" db="EMBL/GenBank/DDBJ databases">
        <authorList>
            <person name="Li M."/>
        </authorList>
    </citation>
    <scope>NUCLEOTIDE SEQUENCE [LARGE SCALE GENOMIC DNA]</scope>
    <source>
        <strain evidence="7 8">LAM1902</strain>
    </source>
</reference>
<feature type="transmembrane region" description="Helical" evidence="6">
    <location>
        <begin position="428"/>
        <end position="447"/>
    </location>
</feature>
<keyword evidence="3 6" id="KW-0812">Transmembrane</keyword>
<dbReference type="Pfam" id="PF13520">
    <property type="entry name" value="AA_permease_2"/>
    <property type="match status" value="1"/>
</dbReference>
<evidence type="ECO:0000256" key="2">
    <source>
        <dbReference type="ARBA" id="ARBA00022448"/>
    </source>
</evidence>
<evidence type="ECO:0000256" key="4">
    <source>
        <dbReference type="ARBA" id="ARBA00022989"/>
    </source>
</evidence>
<feature type="transmembrane region" description="Helical" evidence="6">
    <location>
        <begin position="259"/>
        <end position="281"/>
    </location>
</feature>
<feature type="transmembrane region" description="Helical" evidence="6">
    <location>
        <begin position="312"/>
        <end position="331"/>
    </location>
</feature>
<evidence type="ECO:0000313" key="8">
    <source>
        <dbReference type="Proteomes" id="UP000306635"/>
    </source>
</evidence>
<feature type="transmembrane region" description="Helical" evidence="6">
    <location>
        <begin position="459"/>
        <end position="482"/>
    </location>
</feature>
<name>A0A5R9R917_9PSED</name>
<feature type="transmembrane region" description="Helical" evidence="6">
    <location>
        <begin position="109"/>
        <end position="135"/>
    </location>
</feature>
<comment type="caution">
    <text evidence="7">The sequence shown here is derived from an EMBL/GenBank/DDBJ whole genome shotgun (WGS) entry which is preliminary data.</text>
</comment>
<sequence length="501" mass="53095">MSDLRSPAIGNSNGDESLLASHGYRQELDRGLNLWSSFSVGFATISPVVGIYSVMSLGAMSVGPSWVWIVPVCLLLQLTVALVYAELSSQFPLAGGCYQWVRRLIGDRAAWFTGFLYLASALASLTTVAYLGGFWLGLLVTGEPPSANAQVLCGAALLALGLGVNLLGINPLKYFVNAGIFAEAIASIGIGVLLLLFFRNHSFEMLFSSLNALEVSGGTYWSGFLTALAVGGWAFLGFDACSQISEETTDARVSTPRAILRSMLVVGLTVMLTAFAVTLSYKDPAAVVSGQIIDPVTPAVVDAFGAWAEQPFVAIVLVAFVACVVSVQTYIGRAIFGMARDEILPGSALLRRVDKRKVPMAAMVCSTLLASLGLALGLNATAVGTLIAFGSGGFFFVFLIVAASALYTRLTGRWDPDKGALKLGRKGLLVNVIAVVWLVFEAINVAWPREMLAPPGAPWFQVWAVVVVFSALALFGLAYLFIAKPHRRIATSLSFAGRAVG</sequence>
<dbReference type="RefSeq" id="WP_138520966.1">
    <property type="nucleotide sequence ID" value="NZ_JAOCBK010000008.1"/>
</dbReference>
<evidence type="ECO:0000256" key="6">
    <source>
        <dbReference type="SAM" id="Phobius"/>
    </source>
</evidence>
<proteinExistence type="predicted"/>
<comment type="subcellular location">
    <subcellularLocation>
        <location evidence="1">Membrane</location>
        <topology evidence="1">Multi-pass membrane protein</topology>
    </subcellularLocation>
</comment>
<feature type="transmembrane region" description="Helical" evidence="6">
    <location>
        <begin position="32"/>
        <end position="54"/>
    </location>
</feature>